<dbReference type="OrthoDB" id="10250282at2759"/>
<dbReference type="STRING" id="1745343.A0A2J6PX43"/>
<dbReference type="PANTHER" id="PTHR22935">
    <property type="entry name" value="PENICILLIN-BINDING PROTEIN"/>
    <property type="match status" value="1"/>
</dbReference>
<dbReference type="Gene3D" id="3.40.710.10">
    <property type="entry name" value="DD-peptidase/beta-lactamase superfamily"/>
    <property type="match status" value="1"/>
</dbReference>
<accession>A0A2J6PX43</accession>
<evidence type="ECO:0000259" key="2">
    <source>
        <dbReference type="Pfam" id="PF26335"/>
    </source>
</evidence>
<sequence length="585" mass="64033">MKFLIAIQTLAPITNSMAFSTSSSSPFNLLGPIYPAPQHLTTNFGFLSTCTQLSSAITKILSSGQTPFGNFTPNVSSVSISMTSIAQESAIFDFDFTGLDLNTTAGGTKKVSTDSVFRIGSISKLFTVYAFLLHGGLQLWERSVTEFIPELRDISRNDGCFSDLDMVRWEEVTLGSLASHMSGIGRDYGCADLSMFPFSWTEHGLPELEPPDIPLCGGSEIPQKPCTREEYFQGFIYHHPVFRPHSTPIYSNTAFRILSYALEIIANKTFDDIMEESVFKPLGLNNTSIRKPDKDSLGVIPEGQSMWFYAIGDESAGGGMYSSASDLAKFGRDILRGAQLSPSVTRRWMKPLAHTSELALSVGAPWEILRIKSNISTGHTIDLYTKGGSLGLYNSLLILIPDYQISVAILAAGTQESVAHTVAEMMIQTFVPVLHQIAREEARRNLAGVYISDGSDNSTSQLNADGMGLLVEKWISKGSDLLAVAERYSQMTNGGDLKSLRLYPTGLVEQVDGGARVGYRALFETGRSMREGVRVFDQASAWGMVDQITYGMIGVDDFVFELDAEGNAISIESRVLRTKLMKSEL</sequence>
<dbReference type="Pfam" id="PF26335">
    <property type="entry name" value="ARB_00930_C"/>
    <property type="match status" value="1"/>
</dbReference>
<dbReference type="SUPFAM" id="SSF56601">
    <property type="entry name" value="beta-lactamase/transpeptidase-like"/>
    <property type="match status" value="1"/>
</dbReference>
<dbReference type="InterPro" id="IPR012338">
    <property type="entry name" value="Beta-lactam/transpept-like"/>
</dbReference>
<feature type="domain" description="Beta-lactamase-like ARB-00930-like C-terminal" evidence="2">
    <location>
        <begin position="438"/>
        <end position="583"/>
    </location>
</feature>
<evidence type="ECO:0000313" key="4">
    <source>
        <dbReference type="Proteomes" id="UP000235672"/>
    </source>
</evidence>
<dbReference type="InterPro" id="IPR058664">
    <property type="entry name" value="ARB_00930-like_C"/>
</dbReference>
<dbReference type="AlphaFoldDB" id="A0A2J6PX43"/>
<reference evidence="3 4" key="1">
    <citation type="submission" date="2016-05" db="EMBL/GenBank/DDBJ databases">
        <title>A degradative enzymes factory behind the ericoid mycorrhizal symbiosis.</title>
        <authorList>
            <consortium name="DOE Joint Genome Institute"/>
            <person name="Martino E."/>
            <person name="Morin E."/>
            <person name="Grelet G."/>
            <person name="Kuo A."/>
            <person name="Kohler A."/>
            <person name="Daghino S."/>
            <person name="Barry K."/>
            <person name="Choi C."/>
            <person name="Cichocki N."/>
            <person name="Clum A."/>
            <person name="Copeland A."/>
            <person name="Hainaut M."/>
            <person name="Haridas S."/>
            <person name="Labutti K."/>
            <person name="Lindquist E."/>
            <person name="Lipzen A."/>
            <person name="Khouja H.-R."/>
            <person name="Murat C."/>
            <person name="Ohm R."/>
            <person name="Olson A."/>
            <person name="Spatafora J."/>
            <person name="Veneault-Fourrey C."/>
            <person name="Henrissat B."/>
            <person name="Grigoriev I."/>
            <person name="Martin F."/>
            <person name="Perotto S."/>
        </authorList>
    </citation>
    <scope>NUCLEOTIDE SEQUENCE [LARGE SCALE GENOMIC DNA]</scope>
    <source>
        <strain evidence="3 4">UAMH 7357</strain>
    </source>
</reference>
<proteinExistence type="predicted"/>
<protein>
    <submittedName>
        <fullName evidence="3">Beta-lactamase/transpeptidase-like protein</fullName>
    </submittedName>
</protein>
<dbReference type="EMBL" id="KZ613493">
    <property type="protein sequence ID" value="PMD18613.1"/>
    <property type="molecule type" value="Genomic_DNA"/>
</dbReference>
<organism evidence="3 4">
    <name type="scientific">Hyaloscypha hepaticicola</name>
    <dbReference type="NCBI Taxonomy" id="2082293"/>
    <lineage>
        <taxon>Eukaryota</taxon>
        <taxon>Fungi</taxon>
        <taxon>Dikarya</taxon>
        <taxon>Ascomycota</taxon>
        <taxon>Pezizomycotina</taxon>
        <taxon>Leotiomycetes</taxon>
        <taxon>Helotiales</taxon>
        <taxon>Hyaloscyphaceae</taxon>
        <taxon>Hyaloscypha</taxon>
    </lineage>
</organism>
<evidence type="ECO:0000259" key="1">
    <source>
        <dbReference type="Pfam" id="PF00144"/>
    </source>
</evidence>
<dbReference type="Pfam" id="PF00144">
    <property type="entry name" value="Beta-lactamase"/>
    <property type="match status" value="1"/>
</dbReference>
<evidence type="ECO:0000313" key="3">
    <source>
        <dbReference type="EMBL" id="PMD18613.1"/>
    </source>
</evidence>
<keyword evidence="4" id="KW-1185">Reference proteome</keyword>
<dbReference type="Proteomes" id="UP000235672">
    <property type="component" value="Unassembled WGS sequence"/>
</dbReference>
<gene>
    <name evidence="3" type="ORF">NA56DRAFT_604302</name>
</gene>
<dbReference type="InterPro" id="IPR001466">
    <property type="entry name" value="Beta-lactam-related"/>
</dbReference>
<dbReference type="InterPro" id="IPR051478">
    <property type="entry name" value="Beta-lactamase-like_AB/R"/>
</dbReference>
<feature type="domain" description="Beta-lactamase-related" evidence="1">
    <location>
        <begin position="106"/>
        <end position="417"/>
    </location>
</feature>
<dbReference type="PANTHER" id="PTHR22935:SF97">
    <property type="entry name" value="BETA-LACTAMASE-RELATED DOMAIN-CONTAINING PROTEIN"/>
    <property type="match status" value="1"/>
</dbReference>
<feature type="non-terminal residue" evidence="3">
    <location>
        <position position="585"/>
    </location>
</feature>
<name>A0A2J6PX43_9HELO</name>